<dbReference type="GO" id="GO:0051536">
    <property type="term" value="F:iron-sulfur cluster binding"/>
    <property type="evidence" value="ECO:0007669"/>
    <property type="project" value="UniProtKB-KW"/>
</dbReference>
<evidence type="ECO:0000313" key="7">
    <source>
        <dbReference type="Proteomes" id="UP000598775"/>
    </source>
</evidence>
<dbReference type="PANTHER" id="PTHR43498:SF1">
    <property type="entry name" value="COB--COM HETERODISULFIDE REDUCTASE IRON-SULFUR SUBUNIT A"/>
    <property type="match status" value="1"/>
</dbReference>
<keyword evidence="2" id="KW-0560">Oxidoreductase</keyword>
<evidence type="ECO:0000256" key="1">
    <source>
        <dbReference type="ARBA" id="ARBA00022723"/>
    </source>
</evidence>
<gene>
    <name evidence="6" type="ORF">GCM10011399_03590</name>
</gene>
<sequence length="444" mass="47506">MMTNGLGRSDIANPALIGGLADAFFRLVGKAYGQTGPVYNFEPHVALQAFQSMLDQYSIKPISGVVDHVLRNGLALSGVVLIDGTVLTADVFIDSSYEGLLLQQAGVQMTYGREATTTFGEKRAGYGYHFSEFPVSSESEDGVVSAGLSATPTQRVGTADSKIMAFNYRLCLTDDPSNAVPFSRSSNYDSSQFDVLARSFSSGVPYAVRALPVAPHKFDLNGGGFFDTDLVGGSWGFPIADLDGRKSIAAVHRDYTMNLLYFLSNDPSIPKAVRDQTRLYGLAKDEFTSSDNFPTQLYIRENLRMIGDVVMVESDLLAENRKSDAIAVGAYAIDCHYVQRFVDRSGNVVMEGTMPSTDTVTGYQIPFGALLPKKTEASNLISSVCISASHVAWASLRVEPTFLALGEAAGVAAAMSVKSGDALHQLNAVALQSTLSSNGAIVSL</sequence>
<accession>A0A917EVX8</accession>
<name>A0A917EVX8_9MICO</name>
<feature type="domain" description="Plant heme peroxidase family profile" evidence="5">
    <location>
        <begin position="90"/>
        <end position="298"/>
    </location>
</feature>
<dbReference type="EMBL" id="BMGP01000001">
    <property type="protein sequence ID" value="GGF12969.1"/>
    <property type="molecule type" value="Genomic_DNA"/>
</dbReference>
<organism evidence="6 7">
    <name type="scientific">Subtercola lobariae</name>
    <dbReference type="NCBI Taxonomy" id="1588641"/>
    <lineage>
        <taxon>Bacteria</taxon>
        <taxon>Bacillati</taxon>
        <taxon>Actinomycetota</taxon>
        <taxon>Actinomycetes</taxon>
        <taxon>Micrococcales</taxon>
        <taxon>Microbacteriaceae</taxon>
        <taxon>Subtercola</taxon>
    </lineage>
</organism>
<dbReference type="GO" id="GO:0004601">
    <property type="term" value="F:peroxidase activity"/>
    <property type="evidence" value="ECO:0007669"/>
    <property type="project" value="InterPro"/>
</dbReference>
<evidence type="ECO:0000256" key="3">
    <source>
        <dbReference type="ARBA" id="ARBA00023004"/>
    </source>
</evidence>
<keyword evidence="4" id="KW-0411">Iron-sulfur</keyword>
<dbReference type="GO" id="GO:0006979">
    <property type="term" value="P:response to oxidative stress"/>
    <property type="evidence" value="ECO:0007669"/>
    <property type="project" value="InterPro"/>
</dbReference>
<protein>
    <recommendedName>
        <fullName evidence="5">Plant heme peroxidase family profile domain-containing protein</fullName>
    </recommendedName>
</protein>
<dbReference type="PANTHER" id="PTHR43498">
    <property type="entry name" value="FERREDOXIN:COB-COM HETERODISULFIDE REDUCTASE SUBUNIT A"/>
    <property type="match status" value="1"/>
</dbReference>
<evidence type="ECO:0000256" key="2">
    <source>
        <dbReference type="ARBA" id="ARBA00023002"/>
    </source>
</evidence>
<keyword evidence="1" id="KW-0479">Metal-binding</keyword>
<comment type="caution">
    <text evidence="6">The sequence shown here is derived from an EMBL/GenBank/DDBJ whole genome shotgun (WGS) entry which is preliminary data.</text>
</comment>
<proteinExistence type="predicted"/>
<evidence type="ECO:0000313" key="6">
    <source>
        <dbReference type="EMBL" id="GGF12969.1"/>
    </source>
</evidence>
<dbReference type="GO" id="GO:0046872">
    <property type="term" value="F:metal ion binding"/>
    <property type="evidence" value="ECO:0007669"/>
    <property type="project" value="UniProtKB-KW"/>
</dbReference>
<dbReference type="Proteomes" id="UP000598775">
    <property type="component" value="Unassembled WGS sequence"/>
</dbReference>
<keyword evidence="3" id="KW-0408">Iron</keyword>
<dbReference type="InterPro" id="IPR002016">
    <property type="entry name" value="Haem_peroxidase"/>
</dbReference>
<dbReference type="InterPro" id="IPR039650">
    <property type="entry name" value="HdrA-like"/>
</dbReference>
<dbReference type="PROSITE" id="PS50873">
    <property type="entry name" value="PEROXIDASE_4"/>
    <property type="match status" value="1"/>
</dbReference>
<evidence type="ECO:0000256" key="4">
    <source>
        <dbReference type="ARBA" id="ARBA00023014"/>
    </source>
</evidence>
<dbReference type="AlphaFoldDB" id="A0A917EVX8"/>
<dbReference type="GO" id="GO:0020037">
    <property type="term" value="F:heme binding"/>
    <property type="evidence" value="ECO:0007669"/>
    <property type="project" value="InterPro"/>
</dbReference>
<keyword evidence="7" id="KW-1185">Reference proteome</keyword>
<evidence type="ECO:0000259" key="5">
    <source>
        <dbReference type="PROSITE" id="PS50873"/>
    </source>
</evidence>
<dbReference type="Pfam" id="PF12831">
    <property type="entry name" value="FAD_oxidored"/>
    <property type="match status" value="1"/>
</dbReference>
<reference evidence="6 7" key="1">
    <citation type="journal article" date="2014" name="Int. J. Syst. Evol. Microbiol.">
        <title>Complete genome sequence of Corynebacterium casei LMG S-19264T (=DSM 44701T), isolated from a smear-ripened cheese.</title>
        <authorList>
            <consortium name="US DOE Joint Genome Institute (JGI-PGF)"/>
            <person name="Walter F."/>
            <person name="Albersmeier A."/>
            <person name="Kalinowski J."/>
            <person name="Ruckert C."/>
        </authorList>
    </citation>
    <scope>NUCLEOTIDE SEQUENCE [LARGE SCALE GENOMIC DNA]</scope>
    <source>
        <strain evidence="6 7">CGMCC 1.12976</strain>
    </source>
</reference>